<gene>
    <name evidence="2" type="ORF">HINF_LOCUS4226</name>
    <name evidence="1" type="ORF">HINF_LOCUS6664</name>
</gene>
<dbReference type="AlphaFoldDB" id="A0AA86NH68"/>
<dbReference type="EMBL" id="CAXDID020000008">
    <property type="protein sequence ID" value="CAL5977292.1"/>
    <property type="molecule type" value="Genomic_DNA"/>
</dbReference>
<evidence type="ECO:0000313" key="3">
    <source>
        <dbReference type="Proteomes" id="UP001642409"/>
    </source>
</evidence>
<keyword evidence="3" id="KW-1185">Reference proteome</keyword>
<dbReference type="EMBL" id="CATOUU010000171">
    <property type="protein sequence ID" value="CAI9919019.1"/>
    <property type="molecule type" value="Genomic_DNA"/>
</dbReference>
<sequence>MVGNFILDLHPLYNQINLKTFILTSTGFEQQTATKELQKLSTKIFKIQEQIFKLKQTQQFKQRTKERITKVVEYGLKTVAEIKFQQIQFTGKVVVMLQHLFQ</sequence>
<protein>
    <submittedName>
        <fullName evidence="2">Hypothetical_protein</fullName>
    </submittedName>
</protein>
<name>A0AA86NH68_9EUKA</name>
<evidence type="ECO:0000313" key="2">
    <source>
        <dbReference type="EMBL" id="CAL5977292.1"/>
    </source>
</evidence>
<evidence type="ECO:0000313" key="1">
    <source>
        <dbReference type="EMBL" id="CAI9919019.1"/>
    </source>
</evidence>
<comment type="caution">
    <text evidence="1">The sequence shown here is derived from an EMBL/GenBank/DDBJ whole genome shotgun (WGS) entry which is preliminary data.</text>
</comment>
<accession>A0AA86NH68</accession>
<dbReference type="Proteomes" id="UP001642409">
    <property type="component" value="Unassembled WGS sequence"/>
</dbReference>
<proteinExistence type="predicted"/>
<reference evidence="2 3" key="2">
    <citation type="submission" date="2024-07" db="EMBL/GenBank/DDBJ databases">
        <authorList>
            <person name="Akdeniz Z."/>
        </authorList>
    </citation>
    <scope>NUCLEOTIDE SEQUENCE [LARGE SCALE GENOMIC DNA]</scope>
</reference>
<organism evidence="1">
    <name type="scientific">Hexamita inflata</name>
    <dbReference type="NCBI Taxonomy" id="28002"/>
    <lineage>
        <taxon>Eukaryota</taxon>
        <taxon>Metamonada</taxon>
        <taxon>Diplomonadida</taxon>
        <taxon>Hexamitidae</taxon>
        <taxon>Hexamitinae</taxon>
        <taxon>Hexamita</taxon>
    </lineage>
</organism>
<reference evidence="1" key="1">
    <citation type="submission" date="2023-06" db="EMBL/GenBank/DDBJ databases">
        <authorList>
            <person name="Kurt Z."/>
        </authorList>
    </citation>
    <scope>NUCLEOTIDE SEQUENCE</scope>
</reference>